<dbReference type="Gene3D" id="3.50.50.60">
    <property type="entry name" value="FAD/NAD(P)-binding domain"/>
    <property type="match status" value="1"/>
</dbReference>
<evidence type="ECO:0000313" key="8">
    <source>
        <dbReference type="EMBL" id="MEJ8847890.1"/>
    </source>
</evidence>
<name>A0ABU8WK50_9BURK</name>
<dbReference type="InterPro" id="IPR012132">
    <property type="entry name" value="GMC_OxRdtase"/>
</dbReference>
<dbReference type="Gene3D" id="3.30.560.10">
    <property type="entry name" value="Glucose Oxidase, domain 3"/>
    <property type="match status" value="1"/>
</dbReference>
<evidence type="ECO:0000256" key="4">
    <source>
        <dbReference type="ARBA" id="ARBA00022827"/>
    </source>
</evidence>
<dbReference type="PROSITE" id="PS51318">
    <property type="entry name" value="TAT"/>
    <property type="match status" value="1"/>
</dbReference>
<dbReference type="PIRSF" id="PIRSF000137">
    <property type="entry name" value="Alcohol_oxidase"/>
    <property type="match status" value="1"/>
</dbReference>
<dbReference type="Pfam" id="PF00732">
    <property type="entry name" value="GMC_oxred_N"/>
    <property type="match status" value="1"/>
</dbReference>
<dbReference type="InterPro" id="IPR006311">
    <property type="entry name" value="TAT_signal"/>
</dbReference>
<evidence type="ECO:0000256" key="1">
    <source>
        <dbReference type="ARBA" id="ARBA00001974"/>
    </source>
</evidence>
<feature type="domain" description="Glucose-methanol-choline oxidoreductase N-terminal" evidence="7">
    <location>
        <begin position="327"/>
        <end position="341"/>
    </location>
</feature>
<dbReference type="RefSeq" id="WP_340343023.1">
    <property type="nucleotide sequence ID" value="NZ_JBBKZT010000006.1"/>
</dbReference>
<sequence>MTSDTPARRAQAIGQQLDHIEARLLAGHLDRRGFIRMATMLGIGTLAATTMADKALAIGANQAELKRELQPRYDYIVCGSGSSGSVVARRLAEDTRVQVLLLEAGGAADAPSILNPAVWYTNIGGPFDWGYKTMPRPGLNNRSIAMPMGKAIGGGSSINATVWARGHKNDYDRWARETGDPAWGYQHVLEIFKRIEDWQGEPDPARRGKGGLVFMQPAPDPSPLAPAMVQGCAAIGIPAFADHNGAMMEGAGGAAIANLCIGKDGRRRNVPSHYLYPIMDQPNLTILTQALVHKVTLQGKKAVGVEFEWDGQVRKIGVVREVVLSTGAINTPRILMASGIGDAKELQRLGTPVVANLPGVGQNFQDHTMVAACMWEPPEQAPARNNSAEATFFWKSDPKLPTPDLQPFQIEIPFSSEVTSKQAVPTAWTIGPGIVQPKTRGFLRFTSTDPKAGVEIHAKVLEHPDDMKAMRKAIELCREIGNSAPMKPFVKREVMPGPIKGKELDDFIRNAAVSYFHATCTAKMGKDKMSVVDAKLRVYGIQNLRIADGSVMPHITTGNTMAPCVIIGERLAEVMKAG</sequence>
<protein>
    <submittedName>
        <fullName evidence="8">GMC family oxidoreductase N-terminal domain-containing protein</fullName>
    </submittedName>
</protein>
<evidence type="ECO:0000313" key="9">
    <source>
        <dbReference type="Proteomes" id="UP001385892"/>
    </source>
</evidence>
<comment type="similarity">
    <text evidence="2 5">Belongs to the GMC oxidoreductase family.</text>
</comment>
<keyword evidence="9" id="KW-1185">Reference proteome</keyword>
<keyword evidence="4 5" id="KW-0274">FAD</keyword>
<dbReference type="SUPFAM" id="SSF51905">
    <property type="entry name" value="FAD/NAD(P)-binding domain"/>
    <property type="match status" value="1"/>
</dbReference>
<proteinExistence type="inferred from homology"/>
<keyword evidence="3 5" id="KW-0285">Flavoprotein</keyword>
<dbReference type="PROSITE" id="PS00623">
    <property type="entry name" value="GMC_OXRED_1"/>
    <property type="match status" value="1"/>
</dbReference>
<dbReference type="Proteomes" id="UP001385892">
    <property type="component" value="Unassembled WGS sequence"/>
</dbReference>
<dbReference type="PANTHER" id="PTHR11552">
    <property type="entry name" value="GLUCOSE-METHANOL-CHOLINE GMC OXIDOREDUCTASE"/>
    <property type="match status" value="1"/>
</dbReference>
<dbReference type="PANTHER" id="PTHR11552:SF147">
    <property type="entry name" value="CHOLINE DEHYDROGENASE, MITOCHONDRIAL"/>
    <property type="match status" value="1"/>
</dbReference>
<evidence type="ECO:0000259" key="7">
    <source>
        <dbReference type="PROSITE" id="PS00624"/>
    </source>
</evidence>
<reference evidence="8 9" key="1">
    <citation type="submission" date="2024-03" db="EMBL/GenBank/DDBJ databases">
        <title>Novel species of the genus Variovorax.</title>
        <authorList>
            <person name="Liu Q."/>
            <person name="Xin Y.-H."/>
        </authorList>
    </citation>
    <scope>NUCLEOTIDE SEQUENCE [LARGE SCALE GENOMIC DNA]</scope>
    <source>
        <strain evidence="8 9">KACC 18900</strain>
    </source>
</reference>
<feature type="domain" description="Glucose-methanol-choline oxidoreductase N-terminal" evidence="6">
    <location>
        <begin position="149"/>
        <end position="172"/>
    </location>
</feature>
<dbReference type="SUPFAM" id="SSF54373">
    <property type="entry name" value="FAD-linked reductases, C-terminal domain"/>
    <property type="match status" value="1"/>
</dbReference>
<organism evidence="8 9">
    <name type="scientific">Variovorax rhizosphaerae</name>
    <dbReference type="NCBI Taxonomy" id="1836200"/>
    <lineage>
        <taxon>Bacteria</taxon>
        <taxon>Pseudomonadati</taxon>
        <taxon>Pseudomonadota</taxon>
        <taxon>Betaproteobacteria</taxon>
        <taxon>Burkholderiales</taxon>
        <taxon>Comamonadaceae</taxon>
        <taxon>Variovorax</taxon>
    </lineage>
</organism>
<dbReference type="InterPro" id="IPR000172">
    <property type="entry name" value="GMC_OxRdtase_N"/>
</dbReference>
<comment type="caution">
    <text evidence="8">The sequence shown here is derived from an EMBL/GenBank/DDBJ whole genome shotgun (WGS) entry which is preliminary data.</text>
</comment>
<evidence type="ECO:0000256" key="3">
    <source>
        <dbReference type="ARBA" id="ARBA00022630"/>
    </source>
</evidence>
<dbReference type="PROSITE" id="PS00624">
    <property type="entry name" value="GMC_OXRED_2"/>
    <property type="match status" value="1"/>
</dbReference>
<evidence type="ECO:0000259" key="6">
    <source>
        <dbReference type="PROSITE" id="PS00623"/>
    </source>
</evidence>
<gene>
    <name evidence="8" type="ORF">WKW82_14610</name>
</gene>
<accession>A0ABU8WK50</accession>
<dbReference type="Pfam" id="PF05199">
    <property type="entry name" value="GMC_oxred_C"/>
    <property type="match status" value="1"/>
</dbReference>
<evidence type="ECO:0000256" key="2">
    <source>
        <dbReference type="ARBA" id="ARBA00010790"/>
    </source>
</evidence>
<dbReference type="InterPro" id="IPR007867">
    <property type="entry name" value="GMC_OxRtase_C"/>
</dbReference>
<comment type="cofactor">
    <cofactor evidence="1">
        <name>FAD</name>
        <dbReference type="ChEBI" id="CHEBI:57692"/>
    </cofactor>
</comment>
<dbReference type="EMBL" id="JBBKZT010000006">
    <property type="protein sequence ID" value="MEJ8847890.1"/>
    <property type="molecule type" value="Genomic_DNA"/>
</dbReference>
<dbReference type="InterPro" id="IPR036188">
    <property type="entry name" value="FAD/NAD-bd_sf"/>
</dbReference>
<evidence type="ECO:0000256" key="5">
    <source>
        <dbReference type="RuleBase" id="RU003968"/>
    </source>
</evidence>